<dbReference type="Gramene" id="KCW49702">
    <property type="protein sequence ID" value="KCW49702"/>
    <property type="gene ID" value="EUGRSUZ_K03206"/>
</dbReference>
<organism evidence="1">
    <name type="scientific">Eucalyptus grandis</name>
    <name type="common">Flooded gum</name>
    <dbReference type="NCBI Taxonomy" id="71139"/>
    <lineage>
        <taxon>Eukaryota</taxon>
        <taxon>Viridiplantae</taxon>
        <taxon>Streptophyta</taxon>
        <taxon>Embryophyta</taxon>
        <taxon>Tracheophyta</taxon>
        <taxon>Spermatophyta</taxon>
        <taxon>Magnoliopsida</taxon>
        <taxon>eudicotyledons</taxon>
        <taxon>Gunneridae</taxon>
        <taxon>Pentapetalae</taxon>
        <taxon>rosids</taxon>
        <taxon>malvids</taxon>
        <taxon>Myrtales</taxon>
        <taxon>Myrtaceae</taxon>
        <taxon>Myrtoideae</taxon>
        <taxon>Eucalypteae</taxon>
        <taxon>Eucalyptus</taxon>
    </lineage>
</organism>
<reference evidence="1" key="1">
    <citation type="submission" date="2013-07" db="EMBL/GenBank/DDBJ databases">
        <title>The genome of Eucalyptus grandis.</title>
        <authorList>
            <person name="Schmutz J."/>
            <person name="Hayes R."/>
            <person name="Myburg A."/>
            <person name="Tuskan G."/>
            <person name="Grattapaglia D."/>
            <person name="Rokhsar D.S."/>
        </authorList>
    </citation>
    <scope>NUCLEOTIDE SEQUENCE</scope>
    <source>
        <tissue evidence="1">Leaf extractions</tissue>
    </source>
</reference>
<evidence type="ECO:0000313" key="1">
    <source>
        <dbReference type="EMBL" id="KCW49702.1"/>
    </source>
</evidence>
<dbReference type="AlphaFoldDB" id="A0A059A6G4"/>
<dbReference type="EMBL" id="KK198763">
    <property type="protein sequence ID" value="KCW49702.1"/>
    <property type="molecule type" value="Genomic_DNA"/>
</dbReference>
<dbReference type="InParanoid" id="A0A059A6G4"/>
<name>A0A059A6G4_EUCGR</name>
<proteinExistence type="predicted"/>
<accession>A0A059A6G4</accession>
<gene>
    <name evidence="1" type="ORF">EUGRSUZ_K03206</name>
</gene>
<protein>
    <submittedName>
        <fullName evidence="1">Uncharacterized protein</fullName>
    </submittedName>
</protein>
<sequence>MKSLRTMIPTDWKVRKPFVESQNSHMLSENMQESPARKGKLTFLLPIRCISSLMTWVRLPIECTVFYSRKKCESYGTWLAS</sequence>